<evidence type="ECO:0000256" key="4">
    <source>
        <dbReference type="ARBA" id="ARBA00022989"/>
    </source>
</evidence>
<evidence type="ECO:0000256" key="1">
    <source>
        <dbReference type="ARBA" id="ARBA00004141"/>
    </source>
</evidence>
<proteinExistence type="inferred from homology"/>
<organism evidence="8 9">
    <name type="scientific">Cryptolaemus montrouzieri</name>
    <dbReference type="NCBI Taxonomy" id="559131"/>
    <lineage>
        <taxon>Eukaryota</taxon>
        <taxon>Metazoa</taxon>
        <taxon>Ecdysozoa</taxon>
        <taxon>Arthropoda</taxon>
        <taxon>Hexapoda</taxon>
        <taxon>Insecta</taxon>
        <taxon>Pterygota</taxon>
        <taxon>Neoptera</taxon>
        <taxon>Endopterygota</taxon>
        <taxon>Coleoptera</taxon>
        <taxon>Polyphaga</taxon>
        <taxon>Cucujiformia</taxon>
        <taxon>Coccinelloidea</taxon>
        <taxon>Coccinellidae</taxon>
        <taxon>Scymninae</taxon>
        <taxon>Scymnini</taxon>
        <taxon>Cryptolaemus</taxon>
    </lineage>
</organism>
<dbReference type="SUPFAM" id="SSF48652">
    <property type="entry name" value="Tetraspanin"/>
    <property type="match status" value="1"/>
</dbReference>
<keyword evidence="9" id="KW-1185">Reference proteome</keyword>
<evidence type="ECO:0000313" key="9">
    <source>
        <dbReference type="Proteomes" id="UP001516400"/>
    </source>
</evidence>
<comment type="caution">
    <text evidence="7">Lacks conserved residue(s) required for the propagation of feature annotation.</text>
</comment>
<name>A0ABD2MQQ7_9CUCU</name>
<dbReference type="InterPro" id="IPR000301">
    <property type="entry name" value="Tetraspanin_animals"/>
</dbReference>
<feature type="disulfide bond" evidence="6">
    <location>
        <begin position="121"/>
        <end position="142"/>
    </location>
</feature>
<dbReference type="PANTHER" id="PTHR19282:SF28">
    <property type="entry name" value="TETRASPANIN"/>
    <property type="match status" value="1"/>
</dbReference>
<keyword evidence="6" id="KW-1015">Disulfide bond</keyword>
<accession>A0ABD2MQQ7</accession>
<evidence type="ECO:0000256" key="3">
    <source>
        <dbReference type="ARBA" id="ARBA00022692"/>
    </source>
</evidence>
<keyword evidence="4 7" id="KW-1133">Transmembrane helix</keyword>
<feature type="transmembrane region" description="Helical" evidence="7">
    <location>
        <begin position="61"/>
        <end position="83"/>
    </location>
</feature>
<dbReference type="CDD" id="cd03127">
    <property type="entry name" value="tetraspanin_LEL"/>
    <property type="match status" value="1"/>
</dbReference>
<reference evidence="8 9" key="1">
    <citation type="journal article" date="2021" name="BMC Biol.">
        <title>Horizontally acquired antibacterial genes associated with adaptive radiation of ladybird beetles.</title>
        <authorList>
            <person name="Li H.S."/>
            <person name="Tang X.F."/>
            <person name="Huang Y.H."/>
            <person name="Xu Z.Y."/>
            <person name="Chen M.L."/>
            <person name="Du X.Y."/>
            <person name="Qiu B.Y."/>
            <person name="Chen P.T."/>
            <person name="Zhang W."/>
            <person name="Slipinski A."/>
            <person name="Escalona H.E."/>
            <person name="Waterhouse R.M."/>
            <person name="Zwick A."/>
            <person name="Pang H."/>
        </authorList>
    </citation>
    <scope>NUCLEOTIDE SEQUENCE [LARGE SCALE GENOMIC DNA]</scope>
    <source>
        <strain evidence="8">SYSU2018</strain>
    </source>
</reference>
<comment type="similarity">
    <text evidence="2 7">Belongs to the tetraspanin (TM4SF) family.</text>
</comment>
<gene>
    <name evidence="8" type="ORF">HHI36_007864</name>
</gene>
<dbReference type="Gene3D" id="1.10.1450.10">
    <property type="entry name" value="Tetraspanin"/>
    <property type="match status" value="1"/>
</dbReference>
<evidence type="ECO:0000313" key="8">
    <source>
        <dbReference type="EMBL" id="KAL3268764.1"/>
    </source>
</evidence>
<sequence length="256" mass="28364">MVGFLLISIGTVIKTLYIDFDDFLNSNYYSPSDLIIFAGFVIFFVAFFGCWGAMKQSTQLINMYALCLVVILTLEVLAALSAISMRGNLSKTITSNMNDVFKNMGNDSDEFDFVQSQLCCCGVQGPEDWMIKTNSNILPSSCCVGYDYFRKTSILCGNGNFTTTYYVESCADQVVELVSETAYLLTSGAICVAFVQVIGIIFARLLSNTIRKIKVERLVEAELRRQQIYSQIILGATMNGEGREKVKVHNTAATEA</sequence>
<dbReference type="InterPro" id="IPR008952">
    <property type="entry name" value="Tetraspanin_EC2_sf"/>
</dbReference>
<evidence type="ECO:0000256" key="2">
    <source>
        <dbReference type="ARBA" id="ARBA00006840"/>
    </source>
</evidence>
<dbReference type="EMBL" id="JABFTP020000021">
    <property type="protein sequence ID" value="KAL3268764.1"/>
    <property type="molecule type" value="Genomic_DNA"/>
</dbReference>
<protein>
    <recommendedName>
        <fullName evidence="7">Tetraspanin</fullName>
    </recommendedName>
</protein>
<keyword evidence="3 7" id="KW-0812">Transmembrane</keyword>
<keyword evidence="5 7" id="KW-0472">Membrane</keyword>
<evidence type="ECO:0000256" key="6">
    <source>
        <dbReference type="PIRSR" id="PIRSR002419-1"/>
    </source>
</evidence>
<dbReference type="PRINTS" id="PR00259">
    <property type="entry name" value="TMFOUR"/>
</dbReference>
<evidence type="ECO:0000256" key="5">
    <source>
        <dbReference type="ARBA" id="ARBA00023136"/>
    </source>
</evidence>
<dbReference type="AlphaFoldDB" id="A0ABD2MQQ7"/>
<feature type="transmembrane region" description="Helical" evidence="7">
    <location>
        <begin position="182"/>
        <end position="207"/>
    </location>
</feature>
<dbReference type="GO" id="GO:0016020">
    <property type="term" value="C:membrane"/>
    <property type="evidence" value="ECO:0007669"/>
    <property type="project" value="UniProtKB-SubCell"/>
</dbReference>
<feature type="transmembrane region" description="Helical" evidence="7">
    <location>
        <begin position="34"/>
        <end position="54"/>
    </location>
</feature>
<dbReference type="Proteomes" id="UP001516400">
    <property type="component" value="Unassembled WGS sequence"/>
</dbReference>
<dbReference type="InterPro" id="IPR018499">
    <property type="entry name" value="Tetraspanin/Peripherin"/>
</dbReference>
<comment type="subcellular location">
    <subcellularLocation>
        <location evidence="1 7">Membrane</location>
        <topology evidence="1 7">Multi-pass membrane protein</topology>
    </subcellularLocation>
</comment>
<evidence type="ECO:0000256" key="7">
    <source>
        <dbReference type="RuleBase" id="RU361218"/>
    </source>
</evidence>
<comment type="caution">
    <text evidence="8">The sequence shown here is derived from an EMBL/GenBank/DDBJ whole genome shotgun (WGS) entry which is preliminary data.</text>
</comment>
<dbReference type="PANTHER" id="PTHR19282">
    <property type="entry name" value="TETRASPANIN"/>
    <property type="match status" value="1"/>
</dbReference>
<dbReference type="Pfam" id="PF00335">
    <property type="entry name" value="Tetraspanin"/>
    <property type="match status" value="1"/>
</dbReference>
<dbReference type="PIRSF" id="PIRSF002419">
    <property type="entry name" value="Tetraspanin"/>
    <property type="match status" value="1"/>
</dbReference>